<organism evidence="2 3">
    <name type="scientific">Candidatus Magasanikbacteria bacterium RIFCSPHIGHO2_02_FULL_50_9b</name>
    <dbReference type="NCBI Taxonomy" id="1798682"/>
    <lineage>
        <taxon>Bacteria</taxon>
        <taxon>Candidatus Magasanikiibacteriota</taxon>
    </lineage>
</organism>
<protein>
    <submittedName>
        <fullName evidence="2">Uncharacterized protein</fullName>
    </submittedName>
</protein>
<gene>
    <name evidence="2" type="ORF">A3C15_04210</name>
</gene>
<keyword evidence="1" id="KW-0812">Transmembrane</keyword>
<feature type="transmembrane region" description="Helical" evidence="1">
    <location>
        <begin position="111"/>
        <end position="131"/>
    </location>
</feature>
<evidence type="ECO:0000256" key="1">
    <source>
        <dbReference type="SAM" id="Phobius"/>
    </source>
</evidence>
<accession>A0A1F6M732</accession>
<reference evidence="2 3" key="1">
    <citation type="journal article" date="2016" name="Nat. Commun.">
        <title>Thousands of microbial genomes shed light on interconnected biogeochemical processes in an aquifer system.</title>
        <authorList>
            <person name="Anantharaman K."/>
            <person name="Brown C.T."/>
            <person name="Hug L.A."/>
            <person name="Sharon I."/>
            <person name="Castelle C.J."/>
            <person name="Probst A.J."/>
            <person name="Thomas B.C."/>
            <person name="Singh A."/>
            <person name="Wilkins M.J."/>
            <person name="Karaoz U."/>
            <person name="Brodie E.L."/>
            <person name="Williams K.H."/>
            <person name="Hubbard S.S."/>
            <person name="Banfield J.F."/>
        </authorList>
    </citation>
    <scope>NUCLEOTIDE SEQUENCE [LARGE SCALE GENOMIC DNA]</scope>
</reference>
<keyword evidence="1" id="KW-1133">Transmembrane helix</keyword>
<keyword evidence="1" id="KW-0472">Membrane</keyword>
<dbReference type="Proteomes" id="UP000176532">
    <property type="component" value="Unassembled WGS sequence"/>
</dbReference>
<feature type="transmembrane region" description="Helical" evidence="1">
    <location>
        <begin position="62"/>
        <end position="91"/>
    </location>
</feature>
<name>A0A1F6M732_9BACT</name>
<evidence type="ECO:0000313" key="3">
    <source>
        <dbReference type="Proteomes" id="UP000176532"/>
    </source>
</evidence>
<dbReference type="AlphaFoldDB" id="A0A1F6M732"/>
<dbReference type="EMBL" id="MFQD01000046">
    <property type="protein sequence ID" value="OGH67462.1"/>
    <property type="molecule type" value="Genomic_DNA"/>
</dbReference>
<proteinExistence type="predicted"/>
<comment type="caution">
    <text evidence="2">The sequence shown here is derived from an EMBL/GenBank/DDBJ whole genome shotgun (WGS) entry which is preliminary data.</text>
</comment>
<evidence type="ECO:0000313" key="2">
    <source>
        <dbReference type="EMBL" id="OGH67462.1"/>
    </source>
</evidence>
<feature type="transmembrane region" description="Helical" evidence="1">
    <location>
        <begin position="12"/>
        <end position="42"/>
    </location>
</feature>
<dbReference type="STRING" id="1798682.A3C15_04210"/>
<sequence length="133" mass="14291">MLRKMWTQYAHLICWSLPAAIVLTILSRSILIGIASLCLSLSVQSLHSQHHHPEDPLGNPAITPILGGLMGLCAVLAVIMTDVITVILVCFGMYSYDVSIHARQHLPEHPFGNRAITIGAFALACAGALVLPT</sequence>